<dbReference type="InterPro" id="IPR025646">
    <property type="entry name" value="DUF4350"/>
</dbReference>
<dbReference type="Proteomes" id="UP000013940">
    <property type="component" value="Chromosome"/>
</dbReference>
<dbReference type="AlphaFoldDB" id="A0A2C9ES76"/>
<name>A0A2C9ES76_PSEPH</name>
<accession>A0A2C9ES76</accession>
<dbReference type="HOGENOM" id="CLU_037741_0_0_6"/>
<protein>
    <recommendedName>
        <fullName evidence="2">DUF4350 domain-containing protein</fullName>
    </recommendedName>
</protein>
<dbReference type="RefSeq" id="WP_015636784.1">
    <property type="nucleotide sequence ID" value="NC_021237.1"/>
</dbReference>
<dbReference type="GeneID" id="57477772"/>
<sequence length="387" mass="43475">MKRYLWGGLVLLLALVLGAGGYYLYRHATPYQELVDHGPSPEARANPYLAAEMFLRERGLKVQHANGLDVLASLPPAGNSLLLLGERSNMSPPQVDQLLEWARAGGRLLFVAEALWDEDSQKSGDLLLDRVQIHQQLSQDLDEPPEPEADDAYPKLTKVYLEDEQAPAYISFDTDFHLDDPQSLAQSWANSGVATHMIQLEYGKGAVIVLTDADIWKAPAIGLYDNAWLLWYLNTDSAVTLLFNTDHPDLWQLLWRYFPQALVALALLLGLWLWQAGMRHGPLLAPAPKARRQLREHLRASADFLLRHAGQGALLQALQLDIRRRARRRHPGFEQLPAEAQWDVLALLSQQPVEAIRQALQPLSGQRLSSVDFSHQVARLQTLRNAL</sequence>
<evidence type="ECO:0000256" key="1">
    <source>
        <dbReference type="SAM" id="Phobius"/>
    </source>
</evidence>
<reference evidence="4" key="1">
    <citation type="journal article" date="2014" name="Genome Announc.">
        <title>Full-genome sequence of the plant growth-promoting bacterium Pseudomonas protegens CHA0.</title>
        <authorList>
            <person name="Jousset A."/>
            <person name="Schuldes J."/>
            <person name="Keel C."/>
            <person name="Maurhofer M."/>
            <person name="Daniel R."/>
            <person name="Scheu S."/>
            <person name="Thuermer A."/>
        </authorList>
    </citation>
    <scope>NUCLEOTIDE SEQUENCE [LARGE SCALE GENOMIC DNA]</scope>
    <source>
        <strain evidence="4">DSM 19095 / LMG 27888 / CFBP 6595 / CHA0</strain>
    </source>
</reference>
<keyword evidence="1" id="KW-1133">Transmembrane helix</keyword>
<dbReference type="KEGG" id="pprc:PFLCHA0_c47720"/>
<proteinExistence type="predicted"/>
<evidence type="ECO:0000313" key="3">
    <source>
        <dbReference type="EMBL" id="AGL86522.1"/>
    </source>
</evidence>
<evidence type="ECO:0000313" key="4">
    <source>
        <dbReference type="Proteomes" id="UP000013940"/>
    </source>
</evidence>
<feature type="transmembrane region" description="Helical" evidence="1">
    <location>
        <begin position="254"/>
        <end position="274"/>
    </location>
</feature>
<feature type="domain" description="DUF4350" evidence="2">
    <location>
        <begin position="42"/>
        <end position="233"/>
    </location>
</feature>
<dbReference type="eggNOG" id="COG3064">
    <property type="taxonomic scope" value="Bacteria"/>
</dbReference>
<dbReference type="EMBL" id="CP003190">
    <property type="protein sequence ID" value="AGL86522.1"/>
    <property type="molecule type" value="Genomic_DNA"/>
</dbReference>
<evidence type="ECO:0000259" key="2">
    <source>
        <dbReference type="Pfam" id="PF14258"/>
    </source>
</evidence>
<dbReference type="Pfam" id="PF14258">
    <property type="entry name" value="DUF4350"/>
    <property type="match status" value="1"/>
</dbReference>
<organism evidence="3 4">
    <name type="scientific">Pseudomonas protegens (strain DSM 19095 / LMG 27888 / CFBP 6595 / CHA0)</name>
    <dbReference type="NCBI Taxonomy" id="1124983"/>
    <lineage>
        <taxon>Bacteria</taxon>
        <taxon>Pseudomonadati</taxon>
        <taxon>Pseudomonadota</taxon>
        <taxon>Gammaproteobacteria</taxon>
        <taxon>Pseudomonadales</taxon>
        <taxon>Pseudomonadaceae</taxon>
        <taxon>Pseudomonas</taxon>
    </lineage>
</organism>
<gene>
    <name evidence="3" type="ORF">PFLCHA0_c47720</name>
</gene>
<keyword evidence="1" id="KW-0812">Transmembrane</keyword>
<keyword evidence="1" id="KW-0472">Membrane</keyword>